<dbReference type="EC" id="1.13.12.7" evidence="4"/>
<dbReference type="Gene3D" id="3.40.50.980">
    <property type="match status" value="2"/>
</dbReference>
<evidence type="ECO:0000256" key="12">
    <source>
        <dbReference type="ARBA" id="ARBA00023140"/>
    </source>
</evidence>
<evidence type="ECO:0000256" key="6">
    <source>
        <dbReference type="ARBA" id="ARBA00022723"/>
    </source>
</evidence>
<keyword evidence="9" id="KW-0460">Magnesium</keyword>
<evidence type="ECO:0000256" key="8">
    <source>
        <dbReference type="ARBA" id="ARBA00022840"/>
    </source>
</evidence>
<evidence type="ECO:0000313" key="19">
    <source>
        <dbReference type="Proteomes" id="UP001353858"/>
    </source>
</evidence>
<dbReference type="Pfam" id="PF00501">
    <property type="entry name" value="AMP-binding"/>
    <property type="match status" value="1"/>
</dbReference>
<comment type="catalytic activity">
    <reaction evidence="15">
        <text>firefly D-luciferin + ATP + O2 = firefly oxyluciferin + hnu + AMP + CO2 + diphosphate</text>
        <dbReference type="Rhea" id="RHEA:10732"/>
        <dbReference type="ChEBI" id="CHEBI:15379"/>
        <dbReference type="ChEBI" id="CHEBI:16526"/>
        <dbReference type="ChEBI" id="CHEBI:16792"/>
        <dbReference type="ChEBI" id="CHEBI:30212"/>
        <dbReference type="ChEBI" id="CHEBI:30616"/>
        <dbReference type="ChEBI" id="CHEBI:33019"/>
        <dbReference type="ChEBI" id="CHEBI:58038"/>
        <dbReference type="ChEBI" id="CHEBI:456215"/>
        <dbReference type="EC" id="1.13.12.7"/>
    </reaction>
</comment>
<dbReference type="SUPFAM" id="SSF56801">
    <property type="entry name" value="Acetyl-CoA synthetase-like"/>
    <property type="match status" value="1"/>
</dbReference>
<keyword evidence="8" id="KW-0067">ATP-binding</keyword>
<evidence type="ECO:0000256" key="1">
    <source>
        <dbReference type="ARBA" id="ARBA00001946"/>
    </source>
</evidence>
<dbReference type="InterPro" id="IPR020845">
    <property type="entry name" value="AMP-binding_CS"/>
</dbReference>
<dbReference type="EMBL" id="JARPUR010000006">
    <property type="protein sequence ID" value="KAK4874541.1"/>
    <property type="molecule type" value="Genomic_DNA"/>
</dbReference>
<gene>
    <name evidence="18" type="ORF">RN001_013901</name>
</gene>
<evidence type="ECO:0000313" key="18">
    <source>
        <dbReference type="EMBL" id="KAK4874541.1"/>
    </source>
</evidence>
<dbReference type="PANTHER" id="PTHR24096:SF423">
    <property type="entry name" value="GM05240P"/>
    <property type="match status" value="1"/>
</dbReference>
<dbReference type="SMR" id="A0AAN7P3C3"/>
<dbReference type="GO" id="GO:0005777">
    <property type="term" value="C:peroxisome"/>
    <property type="evidence" value="ECO:0007669"/>
    <property type="project" value="UniProtKB-SubCell"/>
</dbReference>
<comment type="cofactor">
    <cofactor evidence="1">
        <name>Mg(2+)</name>
        <dbReference type="ChEBI" id="CHEBI:18420"/>
    </cofactor>
</comment>
<feature type="domain" description="AMP-binding enzyme C-terminal" evidence="17">
    <location>
        <begin position="451"/>
        <end position="522"/>
    </location>
</feature>
<comment type="subcellular location">
    <subcellularLocation>
        <location evidence="2">Peroxisome</location>
    </subcellularLocation>
</comment>
<dbReference type="Gene3D" id="3.30.300.30">
    <property type="match status" value="1"/>
</dbReference>
<keyword evidence="6" id="KW-0479">Metal-binding</keyword>
<evidence type="ECO:0000256" key="9">
    <source>
        <dbReference type="ARBA" id="ARBA00022842"/>
    </source>
</evidence>
<dbReference type="GO" id="GO:0046872">
    <property type="term" value="F:metal ion binding"/>
    <property type="evidence" value="ECO:0007669"/>
    <property type="project" value="UniProtKB-KW"/>
</dbReference>
<accession>A0AAN7P3C3</accession>
<dbReference type="InterPro" id="IPR045851">
    <property type="entry name" value="AMP-bd_C_sf"/>
</dbReference>
<keyword evidence="19" id="KW-1185">Reference proteome</keyword>
<feature type="domain" description="AMP-dependent synthetase/ligase" evidence="16">
    <location>
        <begin position="35"/>
        <end position="399"/>
    </location>
</feature>
<keyword evidence="12" id="KW-0576">Peroxisome</keyword>
<evidence type="ECO:0000256" key="4">
    <source>
        <dbReference type="ARBA" id="ARBA00012532"/>
    </source>
</evidence>
<comment type="caution">
    <text evidence="18">The sequence shown here is derived from an EMBL/GenBank/DDBJ whole genome shotgun (WGS) entry which is preliminary data.</text>
</comment>
<dbReference type="Gene3D" id="2.30.38.10">
    <property type="entry name" value="Luciferase, Domain 3"/>
    <property type="match status" value="1"/>
</dbReference>
<evidence type="ECO:0000256" key="5">
    <source>
        <dbReference type="ARBA" id="ARBA00019043"/>
    </source>
</evidence>
<evidence type="ECO:0000256" key="10">
    <source>
        <dbReference type="ARBA" id="ARBA00023002"/>
    </source>
</evidence>
<dbReference type="AlphaFoldDB" id="A0AAN7P3C3"/>
<dbReference type="Proteomes" id="UP001353858">
    <property type="component" value="Unassembled WGS sequence"/>
</dbReference>
<evidence type="ECO:0000256" key="13">
    <source>
        <dbReference type="ARBA" id="ARBA00023223"/>
    </source>
</evidence>
<dbReference type="PANTHER" id="PTHR24096">
    <property type="entry name" value="LONG-CHAIN-FATTY-ACID--COA LIGASE"/>
    <property type="match status" value="1"/>
</dbReference>
<comment type="similarity">
    <text evidence="3">Belongs to the ATP-dependent AMP-binding enzyme family.</text>
</comment>
<evidence type="ECO:0000259" key="16">
    <source>
        <dbReference type="Pfam" id="PF00501"/>
    </source>
</evidence>
<dbReference type="GO" id="GO:0008218">
    <property type="term" value="P:bioluminescence"/>
    <property type="evidence" value="ECO:0007669"/>
    <property type="project" value="UniProtKB-KW"/>
</dbReference>
<dbReference type="InterPro" id="IPR000873">
    <property type="entry name" value="AMP-dep_synth/lig_dom"/>
</dbReference>
<evidence type="ECO:0000256" key="3">
    <source>
        <dbReference type="ARBA" id="ARBA00006432"/>
    </source>
</evidence>
<evidence type="ECO:0000259" key="17">
    <source>
        <dbReference type="Pfam" id="PF13193"/>
    </source>
</evidence>
<keyword evidence="7" id="KW-0547">Nucleotide-binding</keyword>
<dbReference type="GO" id="GO:0047077">
    <property type="term" value="F:Photinus-luciferin 4-monooxygenase (ATP-hydrolyzing) activity"/>
    <property type="evidence" value="ECO:0007669"/>
    <property type="project" value="UniProtKB-EC"/>
</dbReference>
<evidence type="ECO:0000256" key="11">
    <source>
        <dbReference type="ARBA" id="ARBA00023033"/>
    </source>
</evidence>
<evidence type="ECO:0000256" key="15">
    <source>
        <dbReference type="ARBA" id="ARBA00048497"/>
    </source>
</evidence>
<dbReference type="GO" id="GO:0005524">
    <property type="term" value="F:ATP binding"/>
    <property type="evidence" value="ECO:0007669"/>
    <property type="project" value="UniProtKB-KW"/>
</dbReference>
<keyword evidence="14" id="KW-0599">Photoprotein</keyword>
<evidence type="ECO:0000256" key="2">
    <source>
        <dbReference type="ARBA" id="ARBA00004275"/>
    </source>
</evidence>
<keyword evidence="13" id="KW-0455">Luminescence</keyword>
<dbReference type="InterPro" id="IPR025110">
    <property type="entry name" value="AMP-bd_C"/>
</dbReference>
<keyword evidence="10" id="KW-0560">Oxidoreductase</keyword>
<proteinExistence type="inferred from homology"/>
<keyword evidence="11" id="KW-0503">Monooxygenase</keyword>
<sequence>MNKNILYGPPPVHPLDDGTGGEQLYKCISRYAQIPGCIALTNAHTKENILYKDLLDLTCRLAESLKKYGITTDSTIAVCSENSLQYFIPVIAALYIGAATAAVNNKYNERELINCLNLSKPTLIFCSTETWPKVRQVKEKLNFTKKVIILDNKDNSDSAQSLEDFIFDYCDKDFNVRQFKPNTFNRDEHVALILNSSGSSGLPKGVMLTHKNLAVRFSHCKDPVFGNQISPGTAILTVIPFHHGFGMFTTLGYFTCGFQIVLMHTFEEHLFLQSLQDYKVQSTLLVPTLMTFFAKSPLVDKFYLPHLQEIASGGAPLSREIGQAVAQRFKLKSIRQGYGLTETTSAILLTPEGETVPGSTGKVVPFFAAKVVDNATGRILGPNQVGELCFKGDMNMKGYCNDIEATNAIIDKEGWLHSGDLGYYNENEHFFIIDRIKSVIKYKGYQVAPAELEGILLTHPSIMDAGVTGIPDEQAGEVPAACVVVKPGRNLTEENVINYVSSQVSSTKRLRGGVRFIDNIPKGSTVCLPWYYENSTVYISNTNKDSPSEQNQMMKNYNLVDFSI</sequence>
<dbReference type="PROSITE" id="PS00455">
    <property type="entry name" value="AMP_BINDING"/>
    <property type="match status" value="1"/>
</dbReference>
<dbReference type="FunFam" id="3.30.300.30:FF:000007">
    <property type="entry name" value="4-coumarate--CoA ligase 2"/>
    <property type="match status" value="1"/>
</dbReference>
<dbReference type="Pfam" id="PF13193">
    <property type="entry name" value="AMP-binding_C"/>
    <property type="match status" value="1"/>
</dbReference>
<evidence type="ECO:0000256" key="7">
    <source>
        <dbReference type="ARBA" id="ARBA00022741"/>
    </source>
</evidence>
<evidence type="ECO:0000256" key="14">
    <source>
        <dbReference type="ARBA" id="ARBA00023262"/>
    </source>
</evidence>
<dbReference type="GO" id="GO:0016405">
    <property type="term" value="F:CoA-ligase activity"/>
    <property type="evidence" value="ECO:0007669"/>
    <property type="project" value="TreeGrafter"/>
</dbReference>
<protein>
    <recommendedName>
        <fullName evidence="5">Luciferin 4-monooxygenase</fullName>
        <ecNumber evidence="4">1.13.12.7</ecNumber>
    </recommendedName>
</protein>
<reference evidence="19" key="1">
    <citation type="submission" date="2023-01" db="EMBL/GenBank/DDBJ databases">
        <title>Key to firefly adult light organ development and bioluminescence: homeobox transcription factors regulate luciferase expression and transportation to peroxisome.</title>
        <authorList>
            <person name="Fu X."/>
        </authorList>
    </citation>
    <scope>NUCLEOTIDE SEQUENCE [LARGE SCALE GENOMIC DNA]</scope>
</reference>
<name>A0AAN7P3C3_9COLE</name>
<organism evidence="18 19">
    <name type="scientific">Aquatica leii</name>
    <dbReference type="NCBI Taxonomy" id="1421715"/>
    <lineage>
        <taxon>Eukaryota</taxon>
        <taxon>Metazoa</taxon>
        <taxon>Ecdysozoa</taxon>
        <taxon>Arthropoda</taxon>
        <taxon>Hexapoda</taxon>
        <taxon>Insecta</taxon>
        <taxon>Pterygota</taxon>
        <taxon>Neoptera</taxon>
        <taxon>Endopterygota</taxon>
        <taxon>Coleoptera</taxon>
        <taxon>Polyphaga</taxon>
        <taxon>Elateriformia</taxon>
        <taxon>Elateroidea</taxon>
        <taxon>Lampyridae</taxon>
        <taxon>Luciolinae</taxon>
        <taxon>Aquatica</taxon>
    </lineage>
</organism>